<keyword evidence="6" id="KW-0808">Transferase</keyword>
<dbReference type="Proteomes" id="UP000230759">
    <property type="component" value="Unassembled WGS sequence"/>
</dbReference>
<feature type="transmembrane region" description="Helical" evidence="5">
    <location>
        <begin position="307"/>
        <end position="326"/>
    </location>
</feature>
<name>A0A2H0BHN5_9BACT</name>
<evidence type="ECO:0000256" key="2">
    <source>
        <dbReference type="ARBA" id="ARBA00022692"/>
    </source>
</evidence>
<evidence type="ECO:0000313" key="6">
    <source>
        <dbReference type="EMBL" id="PIP57134.1"/>
    </source>
</evidence>
<organism evidence="6 7">
    <name type="scientific">Candidatus Woesebacteria bacterium CG22_combo_CG10-13_8_21_14_all_45_10</name>
    <dbReference type="NCBI Taxonomy" id="1975060"/>
    <lineage>
        <taxon>Bacteria</taxon>
        <taxon>Candidatus Woeseibacteriota</taxon>
    </lineage>
</organism>
<feature type="transmembrane region" description="Helical" evidence="5">
    <location>
        <begin position="59"/>
        <end position="79"/>
    </location>
</feature>
<reference evidence="6 7" key="1">
    <citation type="submission" date="2017-09" db="EMBL/GenBank/DDBJ databases">
        <title>Depth-based differentiation of microbial function through sediment-hosted aquifers and enrichment of novel symbionts in the deep terrestrial subsurface.</title>
        <authorList>
            <person name="Probst A.J."/>
            <person name="Ladd B."/>
            <person name="Jarett J.K."/>
            <person name="Geller-Mcgrath D.E."/>
            <person name="Sieber C.M."/>
            <person name="Emerson J.B."/>
            <person name="Anantharaman K."/>
            <person name="Thomas B.C."/>
            <person name="Malmstrom R."/>
            <person name="Stieglmeier M."/>
            <person name="Klingl A."/>
            <person name="Woyke T."/>
            <person name="Ryan C.M."/>
            <person name="Banfield J.F."/>
        </authorList>
    </citation>
    <scope>NUCLEOTIDE SEQUENCE [LARGE SCALE GENOMIC DNA]</scope>
    <source>
        <strain evidence="6">CG22_combo_CG10-13_8_21_14_all_45_10</strain>
    </source>
</reference>
<dbReference type="InterPro" id="IPR000537">
    <property type="entry name" value="UbiA_prenyltransferase"/>
</dbReference>
<comment type="caution">
    <text evidence="6">The sequence shown here is derived from an EMBL/GenBank/DDBJ whole genome shotgun (WGS) entry which is preliminary data.</text>
</comment>
<keyword evidence="6" id="KW-0328">Glycosyltransferase</keyword>
<dbReference type="CDD" id="cd13963">
    <property type="entry name" value="PT_UbiA_2"/>
    <property type="match status" value="1"/>
</dbReference>
<comment type="subcellular location">
    <subcellularLocation>
        <location evidence="1">Membrane</location>
        <topology evidence="1">Multi-pass membrane protein</topology>
    </subcellularLocation>
</comment>
<dbReference type="GO" id="GO:0016757">
    <property type="term" value="F:glycosyltransferase activity"/>
    <property type="evidence" value="ECO:0007669"/>
    <property type="project" value="UniProtKB-KW"/>
</dbReference>
<feature type="transmembrane region" description="Helical" evidence="5">
    <location>
        <begin position="221"/>
        <end position="243"/>
    </location>
</feature>
<dbReference type="Pfam" id="PF01040">
    <property type="entry name" value="UbiA"/>
    <property type="match status" value="1"/>
</dbReference>
<dbReference type="Gene3D" id="1.10.357.140">
    <property type="entry name" value="UbiA prenyltransferase"/>
    <property type="match status" value="1"/>
</dbReference>
<dbReference type="GO" id="GO:0016020">
    <property type="term" value="C:membrane"/>
    <property type="evidence" value="ECO:0007669"/>
    <property type="project" value="UniProtKB-SubCell"/>
</dbReference>
<evidence type="ECO:0000256" key="4">
    <source>
        <dbReference type="ARBA" id="ARBA00023136"/>
    </source>
</evidence>
<accession>A0A2H0BHN5</accession>
<feature type="transmembrane region" description="Helical" evidence="5">
    <location>
        <begin position="269"/>
        <end position="286"/>
    </location>
</feature>
<keyword evidence="4 5" id="KW-0472">Membrane</keyword>
<keyword evidence="3 5" id="KW-1133">Transmembrane helix</keyword>
<dbReference type="EMBL" id="PCSV01000029">
    <property type="protein sequence ID" value="PIP57134.1"/>
    <property type="molecule type" value="Genomic_DNA"/>
</dbReference>
<evidence type="ECO:0000256" key="3">
    <source>
        <dbReference type="ARBA" id="ARBA00022989"/>
    </source>
</evidence>
<dbReference type="AlphaFoldDB" id="A0A2H0BHN5"/>
<gene>
    <name evidence="6" type="ORF">COX04_01170</name>
</gene>
<evidence type="ECO:0000256" key="1">
    <source>
        <dbReference type="ARBA" id="ARBA00004141"/>
    </source>
</evidence>
<feature type="transmembrane region" description="Helical" evidence="5">
    <location>
        <begin position="100"/>
        <end position="119"/>
    </location>
</feature>
<sequence length="327" mass="37406">MLYNVHVNYFIFGRNFVVELFINLLKTARPRQWLKNLSLAAALIFSGRLFHLPSLLVTVWAIAIFCLLTSSVYFFNDIVDFSRDQLHPFKRLRPIASGKLPIPLAVFFVLAGAFVSLYLAFHLSFFFFLNCFIYLVLQIIYSFFLKNLIIFDVFSIAASFILRIYAGAIILNYHISIWFLLCVISIALFMAVGKRRAELAILDKEVVPIHRKTLIQYPPDLLDNYLSAFAASTWLSWAFFTFLQSPPMVFGPLLTANFLPLTFSGSNKWLMITIPVVIYGIMRYMSIIYQGAKAESPEKVLLSDKPLLGTVLLWGFLVVWVIYGIGD</sequence>
<dbReference type="GO" id="GO:0016765">
    <property type="term" value="F:transferase activity, transferring alkyl or aryl (other than methyl) groups"/>
    <property type="evidence" value="ECO:0007669"/>
    <property type="project" value="InterPro"/>
</dbReference>
<protein>
    <submittedName>
        <fullName evidence="6">Decaprenyl-phosphate phosphoribosyltransferase</fullName>
    </submittedName>
</protein>
<evidence type="ECO:0000313" key="7">
    <source>
        <dbReference type="Proteomes" id="UP000230759"/>
    </source>
</evidence>
<dbReference type="InterPro" id="IPR044878">
    <property type="entry name" value="UbiA_sf"/>
</dbReference>
<feature type="transmembrane region" description="Helical" evidence="5">
    <location>
        <begin position="125"/>
        <end position="144"/>
    </location>
</feature>
<evidence type="ECO:0000256" key="5">
    <source>
        <dbReference type="SAM" id="Phobius"/>
    </source>
</evidence>
<feature type="transmembrane region" description="Helical" evidence="5">
    <location>
        <begin position="175"/>
        <end position="192"/>
    </location>
</feature>
<keyword evidence="2 5" id="KW-0812">Transmembrane</keyword>
<proteinExistence type="predicted"/>
<feature type="transmembrane region" description="Helical" evidence="5">
    <location>
        <begin position="149"/>
        <end position="169"/>
    </location>
</feature>